<sequence>MTGIGPVEPVESPGAGESQDVIGGDGPRWADRWSAWWGGLPPRARGALAATAAALVAAGVLLLTDDPPPEPPATPLPWPANVTAWRYLGPAGLPETDGTRPTSGRFRFAVDVTAGPPVTLQVTGAAFPGLTAHALPHAFTVHAGTTRRVTVEIAVSDCSGLPRNADLPFLDVTLRNARAIQHHSFIFGRAYSEDLFALLRGACDPTSPPRAPRPSGSAGSQNAD</sequence>
<feature type="compositionally biased region" description="Low complexity" evidence="1">
    <location>
        <begin position="213"/>
        <end position="224"/>
    </location>
</feature>
<name>A0A117R367_9ACTN</name>
<proteinExistence type="predicted"/>
<evidence type="ECO:0000313" key="3">
    <source>
        <dbReference type="Proteomes" id="UP000054375"/>
    </source>
</evidence>
<dbReference type="Proteomes" id="UP000054375">
    <property type="component" value="Unassembled WGS sequence"/>
</dbReference>
<protein>
    <recommendedName>
        <fullName evidence="4">Tat pathway signal sequence domain protein</fullName>
    </recommendedName>
</protein>
<evidence type="ECO:0000256" key="1">
    <source>
        <dbReference type="SAM" id="MobiDB-lite"/>
    </source>
</evidence>
<accession>A0A117R367</accession>
<keyword evidence="3" id="KW-1185">Reference proteome</keyword>
<reference evidence="2 3" key="1">
    <citation type="submission" date="2015-10" db="EMBL/GenBank/DDBJ databases">
        <title>Draft genome sequence of Streptomyces griseorubiginosus DSM 40469, type strain for the species Streptomyces griseorubiginosus.</title>
        <authorList>
            <person name="Ruckert C."/>
            <person name="Winkler A."/>
            <person name="Kalinowski J."/>
            <person name="Kampfer P."/>
            <person name="Glaeser S."/>
        </authorList>
    </citation>
    <scope>NUCLEOTIDE SEQUENCE [LARGE SCALE GENOMIC DNA]</scope>
    <source>
        <strain evidence="2 3">DSM 40469</strain>
    </source>
</reference>
<evidence type="ECO:0000313" key="2">
    <source>
        <dbReference type="EMBL" id="KUN68520.1"/>
    </source>
</evidence>
<dbReference type="AlphaFoldDB" id="A0A117R367"/>
<feature type="region of interest" description="Disordered" evidence="1">
    <location>
        <begin position="204"/>
        <end position="224"/>
    </location>
</feature>
<gene>
    <name evidence="2" type="ORF">AQJ54_11370</name>
</gene>
<evidence type="ECO:0008006" key="4">
    <source>
        <dbReference type="Google" id="ProtNLM"/>
    </source>
</evidence>
<dbReference type="EMBL" id="LMWV01000006">
    <property type="protein sequence ID" value="KUN68520.1"/>
    <property type="molecule type" value="Genomic_DNA"/>
</dbReference>
<comment type="caution">
    <text evidence="2">The sequence shown here is derived from an EMBL/GenBank/DDBJ whole genome shotgun (WGS) entry which is preliminary data.</text>
</comment>
<feature type="region of interest" description="Disordered" evidence="1">
    <location>
        <begin position="1"/>
        <end position="27"/>
    </location>
</feature>
<organism evidence="2 3">
    <name type="scientific">Streptomyces griseorubiginosus</name>
    <dbReference type="NCBI Taxonomy" id="67304"/>
    <lineage>
        <taxon>Bacteria</taxon>
        <taxon>Bacillati</taxon>
        <taxon>Actinomycetota</taxon>
        <taxon>Actinomycetes</taxon>
        <taxon>Kitasatosporales</taxon>
        <taxon>Streptomycetaceae</taxon>
        <taxon>Streptomyces</taxon>
    </lineage>
</organism>
<dbReference type="RefSeq" id="WP_062236490.1">
    <property type="nucleotide sequence ID" value="NZ_JBIAVY010000001.1"/>
</dbReference>